<organism evidence="10 11">
    <name type="scientific">Candidatus Chloroploca asiatica</name>
    <dbReference type="NCBI Taxonomy" id="1506545"/>
    <lineage>
        <taxon>Bacteria</taxon>
        <taxon>Bacillati</taxon>
        <taxon>Chloroflexota</taxon>
        <taxon>Chloroflexia</taxon>
        <taxon>Chloroflexales</taxon>
        <taxon>Chloroflexineae</taxon>
        <taxon>Oscillochloridaceae</taxon>
        <taxon>Candidatus Chloroploca</taxon>
    </lineage>
</organism>
<evidence type="ECO:0000313" key="10">
    <source>
        <dbReference type="EMBL" id="PDW00839.1"/>
    </source>
</evidence>
<comment type="similarity">
    <text evidence="7">Belongs to the binding-protein-dependent transport system permease family.</text>
</comment>
<keyword evidence="3" id="KW-1003">Cell membrane</keyword>
<feature type="transmembrane region" description="Helical" evidence="7">
    <location>
        <begin position="274"/>
        <end position="296"/>
    </location>
</feature>
<feature type="transmembrane region" description="Helical" evidence="7">
    <location>
        <begin position="157"/>
        <end position="174"/>
    </location>
</feature>
<evidence type="ECO:0000256" key="4">
    <source>
        <dbReference type="ARBA" id="ARBA00022692"/>
    </source>
</evidence>
<feature type="domain" description="ABC transmembrane type-1" evidence="9">
    <location>
        <begin position="119"/>
        <end position="343"/>
    </location>
</feature>
<evidence type="ECO:0000256" key="7">
    <source>
        <dbReference type="RuleBase" id="RU363032"/>
    </source>
</evidence>
<evidence type="ECO:0000256" key="6">
    <source>
        <dbReference type="ARBA" id="ARBA00023136"/>
    </source>
</evidence>
<dbReference type="OrthoDB" id="9778687at2"/>
<dbReference type="InterPro" id="IPR000515">
    <property type="entry name" value="MetI-like"/>
</dbReference>
<evidence type="ECO:0000256" key="5">
    <source>
        <dbReference type="ARBA" id="ARBA00022989"/>
    </source>
</evidence>
<feature type="transmembrane region" description="Helical" evidence="7">
    <location>
        <begin position="321"/>
        <end position="342"/>
    </location>
</feature>
<accession>A0A2H3LDV8</accession>
<reference evidence="10 11" key="1">
    <citation type="submission" date="2016-05" db="EMBL/GenBank/DDBJ databases">
        <authorList>
            <person name="Lavstsen T."/>
            <person name="Jespersen J.S."/>
        </authorList>
    </citation>
    <scope>NUCLEOTIDE SEQUENCE [LARGE SCALE GENOMIC DNA]</scope>
    <source>
        <strain evidence="10 11">B7-9</strain>
    </source>
</reference>
<dbReference type="InterPro" id="IPR051393">
    <property type="entry name" value="ABC_transporter_permease"/>
</dbReference>
<keyword evidence="6 7" id="KW-0472">Membrane</keyword>
<dbReference type="CDD" id="cd06261">
    <property type="entry name" value="TM_PBP2"/>
    <property type="match status" value="1"/>
</dbReference>
<feature type="region of interest" description="Disordered" evidence="8">
    <location>
        <begin position="1"/>
        <end position="21"/>
    </location>
</feature>
<keyword evidence="11" id="KW-1185">Reference proteome</keyword>
<dbReference type="InterPro" id="IPR035906">
    <property type="entry name" value="MetI-like_sf"/>
</dbReference>
<feature type="transmembrane region" description="Helical" evidence="7">
    <location>
        <begin position="31"/>
        <end position="50"/>
    </location>
</feature>
<dbReference type="SUPFAM" id="SSF161098">
    <property type="entry name" value="MetI-like"/>
    <property type="match status" value="1"/>
</dbReference>
<evidence type="ECO:0000256" key="8">
    <source>
        <dbReference type="SAM" id="MobiDB-lite"/>
    </source>
</evidence>
<proteinExistence type="inferred from homology"/>
<comment type="caution">
    <text evidence="10">The sequence shown here is derived from an EMBL/GenBank/DDBJ whole genome shotgun (WGS) entry which is preliminary data.</text>
</comment>
<dbReference type="Proteomes" id="UP000220922">
    <property type="component" value="Unassembled WGS sequence"/>
</dbReference>
<keyword evidence="5 7" id="KW-1133">Transmembrane helix</keyword>
<keyword evidence="2 7" id="KW-0813">Transport</keyword>
<comment type="subcellular location">
    <subcellularLocation>
        <location evidence="1 7">Cell membrane</location>
        <topology evidence="1 7">Multi-pass membrane protein</topology>
    </subcellularLocation>
</comment>
<evidence type="ECO:0000313" key="11">
    <source>
        <dbReference type="Proteomes" id="UP000220922"/>
    </source>
</evidence>
<dbReference type="PANTHER" id="PTHR30193">
    <property type="entry name" value="ABC TRANSPORTER PERMEASE PROTEIN"/>
    <property type="match status" value="1"/>
</dbReference>
<keyword evidence="4 7" id="KW-0812">Transmembrane</keyword>
<evidence type="ECO:0000256" key="3">
    <source>
        <dbReference type="ARBA" id="ARBA00022475"/>
    </source>
</evidence>
<evidence type="ECO:0000259" key="9">
    <source>
        <dbReference type="PROSITE" id="PS50928"/>
    </source>
</evidence>
<evidence type="ECO:0000256" key="2">
    <source>
        <dbReference type="ARBA" id="ARBA00022448"/>
    </source>
</evidence>
<dbReference type="GO" id="GO:0055085">
    <property type="term" value="P:transmembrane transport"/>
    <property type="evidence" value="ECO:0007669"/>
    <property type="project" value="InterPro"/>
</dbReference>
<protein>
    <submittedName>
        <fullName evidence="10">ABC transporter permease</fullName>
    </submittedName>
</protein>
<dbReference type="Pfam" id="PF00528">
    <property type="entry name" value="BPD_transp_1"/>
    <property type="match status" value="1"/>
</dbReference>
<feature type="transmembrane region" description="Helical" evidence="7">
    <location>
        <begin position="216"/>
        <end position="241"/>
    </location>
</feature>
<dbReference type="Gene3D" id="1.10.3720.10">
    <property type="entry name" value="MetI-like"/>
    <property type="match status" value="1"/>
</dbReference>
<dbReference type="AlphaFoldDB" id="A0A2H3LDV8"/>
<name>A0A2H3LDV8_9CHLR</name>
<dbReference type="GO" id="GO:0005886">
    <property type="term" value="C:plasma membrane"/>
    <property type="evidence" value="ECO:0007669"/>
    <property type="project" value="UniProtKB-SubCell"/>
</dbReference>
<feature type="transmembrane region" description="Helical" evidence="7">
    <location>
        <begin position="123"/>
        <end position="145"/>
    </location>
</feature>
<sequence>MAATNPEVARAGTGAPRSPLSETWRQLRGPLIYLLPAALVMLTVTFYPLVFQVWMSFTDYGVIREEGKQTLNRFGPGGLPPANYRPPQGVGLQNYTDILTNEPSFVAKLGGNFDFWRILGFNLWWTFSNVGFHVSLGILIAVLLNVEGLWGRKIYRAIFILPMVLPNIVIATVWRNMFDDQYGAINQLISMIAGSPIQIRWFNQIDPPIPGIPLPLSYYAMLIANIWLGWPFMSIVATGALQSIPKEMYEAASIDGATGRQQFWSITLPLLRPAMVPAAMVGIVMTFNLFHIIYFMSGGGPLGRTEIMVTQAFRLVNVNQLYGVAAAFSVLIAAVLIPIFLITNRITRATETYDG</sequence>
<dbReference type="RefSeq" id="WP_097650664.1">
    <property type="nucleotide sequence ID" value="NZ_LYXE01000024.1"/>
</dbReference>
<gene>
    <name evidence="10" type="ORF">A9Q02_08200</name>
</gene>
<evidence type="ECO:0000256" key="1">
    <source>
        <dbReference type="ARBA" id="ARBA00004651"/>
    </source>
</evidence>
<dbReference type="PANTHER" id="PTHR30193:SF41">
    <property type="entry name" value="DIACETYLCHITOBIOSE UPTAKE SYSTEM PERMEASE PROTEIN NGCF"/>
    <property type="match status" value="1"/>
</dbReference>
<dbReference type="PROSITE" id="PS50928">
    <property type="entry name" value="ABC_TM1"/>
    <property type="match status" value="1"/>
</dbReference>
<dbReference type="EMBL" id="LYXE01000024">
    <property type="protein sequence ID" value="PDW00839.1"/>
    <property type="molecule type" value="Genomic_DNA"/>
</dbReference>